<sequence length="159" mass="16914">MQDPVQLTTAREPAPAQPDQASGRLRQHLLARMGIPSWQLRRPALLAGHPVAPAPANEIPASEQEAAPASAVPSEPPSGKLWILASRLPAPGLLADLCQLLDIGSDEVSLLSSLPVGHTPPLLWLEAADPAWPEALICPLMPTPAQKRALWQQLKGRLG</sequence>
<organism evidence="2">
    <name type="scientific">Aeromonas hydrophila</name>
    <dbReference type="NCBI Taxonomy" id="644"/>
    <lineage>
        <taxon>Bacteria</taxon>
        <taxon>Pseudomonadati</taxon>
        <taxon>Pseudomonadota</taxon>
        <taxon>Gammaproteobacteria</taxon>
        <taxon>Aeromonadales</taxon>
        <taxon>Aeromonadaceae</taxon>
        <taxon>Aeromonas</taxon>
    </lineage>
</organism>
<reference evidence="2" key="1">
    <citation type="submission" date="2020-07" db="EMBL/GenBank/DDBJ databases">
        <title>Aeromonas blaVEB-3.</title>
        <authorList>
            <person name="Sugiyama M."/>
            <person name="Asai T."/>
        </authorList>
    </citation>
    <scope>NUCLEOTIDE SEQUENCE</scope>
    <source>
        <strain evidence="2">K36</strain>
    </source>
</reference>
<protein>
    <submittedName>
        <fullName evidence="2">DNA polymerase III subunit psi</fullName>
    </submittedName>
</protein>
<feature type="region of interest" description="Disordered" evidence="1">
    <location>
        <begin position="49"/>
        <end position="77"/>
    </location>
</feature>
<feature type="compositionally biased region" description="Low complexity" evidence="1">
    <location>
        <begin position="58"/>
        <end position="73"/>
    </location>
</feature>
<dbReference type="EMBL" id="LC570767">
    <property type="protein sequence ID" value="BCK60333.1"/>
    <property type="molecule type" value="Genomic_DNA"/>
</dbReference>
<evidence type="ECO:0000256" key="1">
    <source>
        <dbReference type="SAM" id="MobiDB-lite"/>
    </source>
</evidence>
<dbReference type="InterPro" id="IPR004615">
    <property type="entry name" value="DNA_pol_III_psi"/>
</dbReference>
<dbReference type="AlphaFoldDB" id="A0A7G1KXR5"/>
<name>A0A7G1KXR5_AERHY</name>
<evidence type="ECO:0000313" key="2">
    <source>
        <dbReference type="EMBL" id="BCK60333.1"/>
    </source>
</evidence>
<dbReference type="GO" id="GO:0006260">
    <property type="term" value="P:DNA replication"/>
    <property type="evidence" value="ECO:0007669"/>
    <property type="project" value="InterPro"/>
</dbReference>
<proteinExistence type="predicted"/>
<dbReference type="GO" id="GO:0003887">
    <property type="term" value="F:DNA-directed DNA polymerase activity"/>
    <property type="evidence" value="ECO:0007669"/>
    <property type="project" value="InterPro"/>
</dbReference>
<feature type="region of interest" description="Disordered" evidence="1">
    <location>
        <begin position="1"/>
        <end position="24"/>
    </location>
</feature>
<dbReference type="Pfam" id="PF03603">
    <property type="entry name" value="DNA_III_psi"/>
    <property type="match status" value="1"/>
</dbReference>
<dbReference type="RefSeq" id="WP_226031182.1">
    <property type="nucleotide sequence ID" value="NZ_CP084352.1"/>
</dbReference>
<accession>A0A7G1KXR5</accession>
<dbReference type="GO" id="GO:0008408">
    <property type="term" value="F:3'-5' exonuclease activity"/>
    <property type="evidence" value="ECO:0007669"/>
    <property type="project" value="InterPro"/>
</dbReference>